<keyword evidence="6" id="KW-1185">Reference proteome</keyword>
<evidence type="ECO:0000256" key="2">
    <source>
        <dbReference type="ARBA" id="ARBA00023125"/>
    </source>
</evidence>
<dbReference type="InterPro" id="IPR000524">
    <property type="entry name" value="Tscrpt_reg_HTH_GntR"/>
</dbReference>
<accession>A0ABW1F764</accession>
<dbReference type="Proteomes" id="UP001596067">
    <property type="component" value="Unassembled WGS sequence"/>
</dbReference>
<protein>
    <submittedName>
        <fullName evidence="5">GntR family transcriptional regulator</fullName>
    </submittedName>
</protein>
<keyword evidence="2" id="KW-0238">DNA-binding</keyword>
<evidence type="ECO:0000259" key="4">
    <source>
        <dbReference type="PROSITE" id="PS50949"/>
    </source>
</evidence>
<evidence type="ECO:0000313" key="5">
    <source>
        <dbReference type="EMBL" id="MFC5889709.1"/>
    </source>
</evidence>
<evidence type="ECO:0000313" key="6">
    <source>
        <dbReference type="Proteomes" id="UP001596067"/>
    </source>
</evidence>
<dbReference type="Pfam" id="PF00392">
    <property type="entry name" value="GntR"/>
    <property type="match status" value="1"/>
</dbReference>
<dbReference type="PANTHER" id="PTHR44846">
    <property type="entry name" value="MANNOSYL-D-GLYCERATE TRANSPORT/METABOLISM SYSTEM REPRESSOR MNGR-RELATED"/>
    <property type="match status" value="1"/>
</dbReference>
<gene>
    <name evidence="5" type="ORF">ACFP0N_32555</name>
</gene>
<comment type="caution">
    <text evidence="5">The sequence shown here is derived from an EMBL/GenBank/DDBJ whole genome shotgun (WGS) entry which is preliminary data.</text>
</comment>
<keyword evidence="3" id="KW-0804">Transcription</keyword>
<evidence type="ECO:0000256" key="3">
    <source>
        <dbReference type="ARBA" id="ARBA00023163"/>
    </source>
</evidence>
<dbReference type="InterPro" id="IPR036390">
    <property type="entry name" value="WH_DNA-bd_sf"/>
</dbReference>
<name>A0ABW1F764_9ACTN</name>
<keyword evidence="1" id="KW-0805">Transcription regulation</keyword>
<dbReference type="Pfam" id="PF07702">
    <property type="entry name" value="UTRA"/>
    <property type="match status" value="1"/>
</dbReference>
<dbReference type="PANTHER" id="PTHR44846:SF17">
    <property type="entry name" value="GNTR-FAMILY TRANSCRIPTIONAL REGULATOR"/>
    <property type="match status" value="1"/>
</dbReference>
<dbReference type="SMART" id="SM00345">
    <property type="entry name" value="HTH_GNTR"/>
    <property type="match status" value="1"/>
</dbReference>
<feature type="domain" description="HTH gntR-type" evidence="4">
    <location>
        <begin position="5"/>
        <end position="73"/>
    </location>
</feature>
<dbReference type="SUPFAM" id="SSF46785">
    <property type="entry name" value="Winged helix' DNA-binding domain"/>
    <property type="match status" value="1"/>
</dbReference>
<dbReference type="InterPro" id="IPR050679">
    <property type="entry name" value="Bact_HTH_transcr_reg"/>
</dbReference>
<organism evidence="5 6">
    <name type="scientific">Kitasatospora aburaviensis</name>
    <dbReference type="NCBI Taxonomy" id="67265"/>
    <lineage>
        <taxon>Bacteria</taxon>
        <taxon>Bacillati</taxon>
        <taxon>Actinomycetota</taxon>
        <taxon>Actinomycetes</taxon>
        <taxon>Kitasatosporales</taxon>
        <taxon>Streptomycetaceae</taxon>
        <taxon>Kitasatospora</taxon>
    </lineage>
</organism>
<dbReference type="InterPro" id="IPR036388">
    <property type="entry name" value="WH-like_DNA-bd_sf"/>
</dbReference>
<reference evidence="6" key="1">
    <citation type="journal article" date="2019" name="Int. J. Syst. Evol. Microbiol.">
        <title>The Global Catalogue of Microorganisms (GCM) 10K type strain sequencing project: providing services to taxonomists for standard genome sequencing and annotation.</title>
        <authorList>
            <consortium name="The Broad Institute Genomics Platform"/>
            <consortium name="The Broad Institute Genome Sequencing Center for Infectious Disease"/>
            <person name="Wu L."/>
            <person name="Ma J."/>
        </authorList>
    </citation>
    <scope>NUCLEOTIDE SEQUENCE [LARGE SCALE GENOMIC DNA]</scope>
    <source>
        <strain evidence="6">CGMCC 4.1469</strain>
    </source>
</reference>
<dbReference type="EMBL" id="JBHSOD010000062">
    <property type="protein sequence ID" value="MFC5889709.1"/>
    <property type="molecule type" value="Genomic_DNA"/>
</dbReference>
<dbReference type="Gene3D" id="3.40.1410.10">
    <property type="entry name" value="Chorismate lyase-like"/>
    <property type="match status" value="1"/>
</dbReference>
<dbReference type="PROSITE" id="PS50949">
    <property type="entry name" value="HTH_GNTR"/>
    <property type="match status" value="1"/>
</dbReference>
<dbReference type="SUPFAM" id="SSF64288">
    <property type="entry name" value="Chorismate lyase-like"/>
    <property type="match status" value="1"/>
</dbReference>
<evidence type="ECO:0000256" key="1">
    <source>
        <dbReference type="ARBA" id="ARBA00023015"/>
    </source>
</evidence>
<proteinExistence type="predicted"/>
<dbReference type="InterPro" id="IPR028978">
    <property type="entry name" value="Chorismate_lyase_/UTRA_dom_sf"/>
</dbReference>
<dbReference type="InterPro" id="IPR011663">
    <property type="entry name" value="UTRA"/>
</dbReference>
<dbReference type="SMART" id="SM00866">
    <property type="entry name" value="UTRA"/>
    <property type="match status" value="1"/>
</dbReference>
<dbReference type="Gene3D" id="1.10.10.10">
    <property type="entry name" value="Winged helix-like DNA-binding domain superfamily/Winged helix DNA-binding domain"/>
    <property type="match status" value="1"/>
</dbReference>
<sequence>MSKYERKSPRIVAELLDEISSGKRRPGEQFLTIAQLAEKYDVSPNTASGVIKQLKTLGALSGKTGGKTWVRVPPVPAKRDTQRYLEEKARAALVDAGERGAFGVSEYDTGVTIGSLHHNGVRVDVVEPPEDVAAVLRLGPGERVRRVIYERRHQEHAGLSRSTSYVPYELIKDNPDLLNSELLANWPGGMMHELRTVGIEAGEIVDHVSVTVPTAEESHDYDIPPGVPLIHIRKVTFDITGRPVEVADIPLPGDRVELIFRTPLPRWAE</sequence>
<dbReference type="RefSeq" id="WP_345327649.1">
    <property type="nucleotide sequence ID" value="NZ_BAAAVH010000010.1"/>
</dbReference>